<keyword evidence="7" id="KW-0653">Protein transport</keyword>
<evidence type="ECO:0000256" key="1">
    <source>
        <dbReference type="ARBA" id="ARBA00004395"/>
    </source>
</evidence>
<feature type="domain" description="T-SNARE coiled-coil homology" evidence="23">
    <location>
        <begin position="71"/>
        <end position="116"/>
    </location>
</feature>
<keyword evidence="14" id="KW-0968">Cytoplasmic vesicle</keyword>
<evidence type="ECO:0000256" key="21">
    <source>
        <dbReference type="ARBA" id="ARBA00046522"/>
    </source>
</evidence>
<dbReference type="PANTHER" id="PTHR19305:SF9">
    <property type="entry name" value="SYNAPTOSOMAL-ASSOCIATED PROTEIN 29"/>
    <property type="match status" value="1"/>
</dbReference>
<evidence type="ECO:0000256" key="8">
    <source>
        <dbReference type="ARBA" id="ARBA00023006"/>
    </source>
</evidence>
<evidence type="ECO:0000256" key="14">
    <source>
        <dbReference type="ARBA" id="ARBA00023329"/>
    </source>
</evidence>
<evidence type="ECO:0000256" key="6">
    <source>
        <dbReference type="ARBA" id="ARBA00022553"/>
    </source>
</evidence>
<keyword evidence="9" id="KW-0333">Golgi apparatus</keyword>
<feature type="region of interest" description="Disordered" evidence="22">
    <location>
        <begin position="168"/>
        <end position="193"/>
    </location>
</feature>
<dbReference type="EMBL" id="JW869037">
    <property type="protein sequence ID" value="AFP01555.1"/>
    <property type="molecule type" value="mRNA"/>
</dbReference>
<evidence type="ECO:0000256" key="12">
    <source>
        <dbReference type="ARBA" id="ARBA00023136"/>
    </source>
</evidence>
<dbReference type="FunFam" id="1.20.5.110:FF:000041">
    <property type="entry name" value="Synaptosomal-associated protein 29"/>
    <property type="match status" value="1"/>
</dbReference>
<evidence type="ECO:0000256" key="19">
    <source>
        <dbReference type="ARBA" id="ARBA00042308"/>
    </source>
</evidence>
<feature type="compositionally biased region" description="Low complexity" evidence="22">
    <location>
        <begin position="175"/>
        <end position="184"/>
    </location>
</feature>
<evidence type="ECO:0000256" key="7">
    <source>
        <dbReference type="ARBA" id="ARBA00022927"/>
    </source>
</evidence>
<evidence type="ECO:0000256" key="17">
    <source>
        <dbReference type="ARBA" id="ARBA00037854"/>
    </source>
</evidence>
<keyword evidence="5" id="KW-0963">Cytoplasm</keyword>
<keyword evidence="11" id="KW-0969">Cilium</keyword>
<dbReference type="GeneTree" id="ENSGT00950000182843"/>
<evidence type="ECO:0000256" key="9">
    <source>
        <dbReference type="ARBA" id="ARBA00023034"/>
    </source>
</evidence>
<dbReference type="GO" id="GO:0015031">
    <property type="term" value="P:protein transport"/>
    <property type="evidence" value="ECO:0007669"/>
    <property type="project" value="UniProtKB-KW"/>
</dbReference>
<dbReference type="OMA" id="NLDEMCD"/>
<dbReference type="FunFam" id="1.20.5.110:FF:000051">
    <property type="entry name" value="synaptosomal-associated protein 29"/>
    <property type="match status" value="1"/>
</dbReference>
<evidence type="ECO:0000256" key="16">
    <source>
        <dbReference type="ARBA" id="ARBA00037808"/>
    </source>
</evidence>
<dbReference type="OrthoDB" id="18679at2759"/>
<comment type="subcellular location">
    <subcellularLocation>
        <location evidence="16">Cell projection</location>
        <location evidence="16">Cilium membrane</location>
        <topology evidence="16">Peripheral membrane protein</topology>
    </subcellularLocation>
    <subcellularLocation>
        <location evidence="17">Cytoplasmic vesicle</location>
        <location evidence="17">Autophagosome membrane</location>
        <topology evidence="17">Peripheral membrane protein</topology>
    </subcellularLocation>
    <subcellularLocation>
        <location evidence="1">Golgi apparatus membrane</location>
        <topology evidence="1">Peripheral membrane protein</topology>
    </subcellularLocation>
</comment>
<evidence type="ECO:0000256" key="22">
    <source>
        <dbReference type="SAM" id="MobiDB-lite"/>
    </source>
</evidence>
<dbReference type="InterPro" id="IPR000727">
    <property type="entry name" value="T_SNARE_dom"/>
</dbReference>
<comment type="similarity">
    <text evidence="2">Belongs to the SNAP-25 family.</text>
</comment>
<accession>V9KSZ2</accession>
<feature type="region of interest" description="Disordered" evidence="22">
    <location>
        <begin position="1"/>
        <end position="47"/>
    </location>
</feature>
<dbReference type="GO" id="GO:0000139">
    <property type="term" value="C:Golgi membrane"/>
    <property type="evidence" value="ECO:0007669"/>
    <property type="project" value="UniProtKB-SubCell"/>
</dbReference>
<dbReference type="CDD" id="cd15887">
    <property type="entry name" value="SNARE_SNAP29N"/>
    <property type="match status" value="1"/>
</dbReference>
<evidence type="ECO:0000256" key="15">
    <source>
        <dbReference type="ARBA" id="ARBA00037064"/>
    </source>
</evidence>
<reference evidence="25" key="4">
    <citation type="submission" date="2025-05" db="UniProtKB">
        <authorList>
            <consortium name="Ensembl"/>
        </authorList>
    </citation>
    <scope>IDENTIFICATION</scope>
</reference>
<evidence type="ECO:0000256" key="5">
    <source>
        <dbReference type="ARBA" id="ARBA00022490"/>
    </source>
</evidence>
<dbReference type="CDD" id="cd15856">
    <property type="entry name" value="SNARE_SNAP29C"/>
    <property type="match status" value="1"/>
</dbReference>
<comment type="subunit">
    <text evidence="21">Forms a SNARE complex, composed of VAMP8, SNAP29 and STX17, involved in fusion of autophagosome with lysosome. Interacts with multiple syntaxins including STX6. Interacts with EIPR1. Interacts with STX17; this interaction is increased in the absence of TMEM39A.</text>
</comment>
<dbReference type="GO" id="GO:0031629">
    <property type="term" value="P:synaptic vesicle fusion to presynaptic active zone membrane"/>
    <property type="evidence" value="ECO:0007669"/>
    <property type="project" value="TreeGrafter"/>
</dbReference>
<dbReference type="SMART" id="SM00397">
    <property type="entry name" value="t_SNARE"/>
    <property type="match status" value="2"/>
</dbReference>
<dbReference type="KEGG" id="cmk:103184000"/>
<gene>
    <name evidence="25" type="primary">snap29</name>
</gene>
<sequence>MAAYPNNYNPFAEVEEEAAAESAAWRRGEPGDGVEEEPEPGAPGRQRYLQQEVLRRAERTVQSSDRSVALIYESEKVGTETAEELMRQGEALKRTETMIDRMDNQLKTSQKHINSIKSIFGGIKNYFQFKKEEPTPSPTPDYKPNSKLSQALDVSKEQEANYQARHPNLQNLDTSGFGASSSASPADTNTYPKNQHLRTYHKKIDENLDEMSSGLGRLKGLALGLQSEIEEQDETINHLTSNTDNMSSKITATDRMIRKL</sequence>
<dbReference type="Gene3D" id="1.20.5.110">
    <property type="match status" value="2"/>
</dbReference>
<evidence type="ECO:0000256" key="13">
    <source>
        <dbReference type="ARBA" id="ARBA00023273"/>
    </source>
</evidence>
<evidence type="ECO:0000256" key="4">
    <source>
        <dbReference type="ARBA" id="ARBA00022475"/>
    </source>
</evidence>
<dbReference type="GeneID" id="103184000"/>
<reference evidence="24 26" key="3">
    <citation type="journal article" date="2014" name="Nature">
        <title>Elephant shark genome provides unique insights into gnathostome evolution.</title>
        <authorList>
            <consortium name="International Elephant Shark Genome Sequencing Consortium"/>
            <person name="Venkatesh B."/>
            <person name="Lee A.P."/>
            <person name="Ravi V."/>
            <person name="Maurya A.K."/>
            <person name="Lian M.M."/>
            <person name="Swann J.B."/>
            <person name="Ohta Y."/>
            <person name="Flajnik M.F."/>
            <person name="Sutoh Y."/>
            <person name="Kasahara M."/>
            <person name="Hoon S."/>
            <person name="Gangu V."/>
            <person name="Roy S.W."/>
            <person name="Irimia M."/>
            <person name="Korzh V."/>
            <person name="Kondrychyn I."/>
            <person name="Lim Z.W."/>
            <person name="Tay B.H."/>
            <person name="Tohari S."/>
            <person name="Kong K.W."/>
            <person name="Ho S."/>
            <person name="Lorente-Galdos B."/>
            <person name="Quilez J."/>
            <person name="Marques-Bonet T."/>
            <person name="Raney B.J."/>
            <person name="Ingham P.W."/>
            <person name="Tay A."/>
            <person name="Hillier L.W."/>
            <person name="Minx P."/>
            <person name="Boehm T."/>
            <person name="Wilson R.K."/>
            <person name="Brenner S."/>
            <person name="Warren W.C."/>
        </authorList>
    </citation>
    <scope>NUCLEOTIDE SEQUENCE</scope>
    <source>
        <tissue evidence="24">Kidney</tissue>
    </source>
</reference>
<evidence type="ECO:0000256" key="10">
    <source>
        <dbReference type="ARBA" id="ARBA00023054"/>
    </source>
</evidence>
<keyword evidence="13" id="KW-0966">Cell projection</keyword>
<keyword evidence="3" id="KW-0813">Transport</keyword>
<dbReference type="GO" id="GO:0000421">
    <property type="term" value="C:autophagosome membrane"/>
    <property type="evidence" value="ECO:0007669"/>
    <property type="project" value="UniProtKB-SubCell"/>
</dbReference>
<dbReference type="GO" id="GO:0005484">
    <property type="term" value="F:SNAP receptor activity"/>
    <property type="evidence" value="ECO:0007669"/>
    <property type="project" value="TreeGrafter"/>
</dbReference>
<dbReference type="PANTHER" id="PTHR19305">
    <property type="entry name" value="SYNAPTOSOMAL ASSOCIATED PROTEIN"/>
    <property type="match status" value="1"/>
</dbReference>
<reference evidence="26" key="2">
    <citation type="journal article" date="2007" name="PLoS Biol.">
        <title>Survey sequencing and comparative analysis of the elephant shark (Callorhinchus milii) genome.</title>
        <authorList>
            <person name="Venkatesh B."/>
            <person name="Kirkness E.F."/>
            <person name="Loh Y.H."/>
            <person name="Halpern A.L."/>
            <person name="Lee A.P."/>
            <person name="Johnson J."/>
            <person name="Dandona N."/>
            <person name="Viswanathan L.D."/>
            <person name="Tay A."/>
            <person name="Venter J.C."/>
            <person name="Strausberg R.L."/>
            <person name="Brenner S."/>
        </authorList>
    </citation>
    <scope>NUCLEOTIDE SEQUENCE [LARGE SCALE GENOMIC DNA]</scope>
</reference>
<dbReference type="GO" id="GO:0031410">
    <property type="term" value="C:cytoplasmic vesicle"/>
    <property type="evidence" value="ECO:0007669"/>
    <property type="project" value="UniProtKB-KW"/>
</dbReference>
<dbReference type="SUPFAM" id="SSF58038">
    <property type="entry name" value="SNARE fusion complex"/>
    <property type="match status" value="2"/>
</dbReference>
<dbReference type="RefSeq" id="XP_007900001.1">
    <property type="nucleotide sequence ID" value="XM_007901810.2"/>
</dbReference>
<name>V9KSZ2_CALMI</name>
<dbReference type="STRING" id="7868.ENSCMIP00000033321"/>
<evidence type="ECO:0000256" key="18">
    <source>
        <dbReference type="ARBA" id="ARBA00041113"/>
    </source>
</evidence>
<dbReference type="Proteomes" id="UP000314986">
    <property type="component" value="Unassembled WGS sequence"/>
</dbReference>
<keyword evidence="4" id="KW-1003">Cell membrane</keyword>
<dbReference type="Ensembl" id="ENSCMIT00000033827.1">
    <property type="protein sequence ID" value="ENSCMIP00000033321.1"/>
    <property type="gene ID" value="ENSCMIG00000014222.1"/>
</dbReference>
<proteinExistence type="evidence at transcript level"/>
<evidence type="ECO:0000256" key="11">
    <source>
        <dbReference type="ARBA" id="ARBA00023069"/>
    </source>
</evidence>
<evidence type="ECO:0000259" key="23">
    <source>
        <dbReference type="PROSITE" id="PS50192"/>
    </source>
</evidence>
<organism evidence="24">
    <name type="scientific">Callorhinchus milii</name>
    <name type="common">Ghost shark</name>
    <dbReference type="NCBI Taxonomy" id="7868"/>
    <lineage>
        <taxon>Eukaryota</taxon>
        <taxon>Metazoa</taxon>
        <taxon>Chordata</taxon>
        <taxon>Craniata</taxon>
        <taxon>Vertebrata</taxon>
        <taxon>Chondrichthyes</taxon>
        <taxon>Holocephali</taxon>
        <taxon>Chimaeriformes</taxon>
        <taxon>Callorhinchidae</taxon>
        <taxon>Callorhinchus</taxon>
    </lineage>
</organism>
<feature type="domain" description="T-SNARE coiled-coil homology" evidence="23">
    <location>
        <begin position="198"/>
        <end position="260"/>
    </location>
</feature>
<keyword evidence="6" id="KW-0597">Phosphoprotein</keyword>
<evidence type="ECO:0000256" key="20">
    <source>
        <dbReference type="ARBA" id="ARBA00043032"/>
    </source>
</evidence>
<dbReference type="GO" id="GO:0019905">
    <property type="term" value="F:syntaxin binding"/>
    <property type="evidence" value="ECO:0007669"/>
    <property type="project" value="TreeGrafter"/>
</dbReference>
<dbReference type="AlphaFoldDB" id="V9KSZ2"/>
<dbReference type="GO" id="GO:0016082">
    <property type="term" value="P:synaptic vesicle priming"/>
    <property type="evidence" value="ECO:0007669"/>
    <property type="project" value="TreeGrafter"/>
</dbReference>
<comment type="function">
    <text evidence="15">SNAREs, soluble N-ethylmaleimide-sensitive factor-attachment protein receptors, are essential proteins for fusion of cellular membranes. SNAREs localized on opposing membranes assemble to form a trans-SNARE complex, an extended, parallel four alpha-helical bundle that drives membrane fusion. SNAP29 is a SNARE involved in autophagy through the direct control of autophagosome membrane fusion with the lysososome membrane. Also plays a role in ciliogenesis by regulating membrane fusions.</text>
</comment>
<evidence type="ECO:0000313" key="24">
    <source>
        <dbReference type="EMBL" id="AFP01555.1"/>
    </source>
</evidence>
<keyword evidence="10" id="KW-0175">Coiled coil</keyword>
<keyword evidence="8" id="KW-0072">Autophagy</keyword>
<evidence type="ECO:0000313" key="25">
    <source>
        <dbReference type="Ensembl" id="ENSCMIP00000033321.1"/>
    </source>
</evidence>
<evidence type="ECO:0000256" key="2">
    <source>
        <dbReference type="ARBA" id="ARBA00009480"/>
    </source>
</evidence>
<dbReference type="GO" id="GO:0006914">
    <property type="term" value="P:autophagy"/>
    <property type="evidence" value="ECO:0007669"/>
    <property type="project" value="UniProtKB-KW"/>
</dbReference>
<evidence type="ECO:0000256" key="3">
    <source>
        <dbReference type="ARBA" id="ARBA00022448"/>
    </source>
</evidence>
<dbReference type="GO" id="GO:0031201">
    <property type="term" value="C:SNARE complex"/>
    <property type="evidence" value="ECO:0007669"/>
    <property type="project" value="TreeGrafter"/>
</dbReference>
<dbReference type="CTD" id="9342"/>
<evidence type="ECO:0000313" key="26">
    <source>
        <dbReference type="Proteomes" id="UP000314986"/>
    </source>
</evidence>
<dbReference type="GO" id="GO:0060170">
    <property type="term" value="C:ciliary membrane"/>
    <property type="evidence" value="ECO:0007669"/>
    <property type="project" value="UniProtKB-SubCell"/>
</dbReference>
<keyword evidence="12" id="KW-0472">Membrane</keyword>
<dbReference type="GO" id="GO:0098793">
    <property type="term" value="C:presynapse"/>
    <property type="evidence" value="ECO:0007669"/>
    <property type="project" value="GOC"/>
</dbReference>
<protein>
    <recommendedName>
        <fullName evidence="18">Synaptosomal-associated protein 29</fullName>
    </recommendedName>
    <alternativeName>
        <fullName evidence="19">Soluble 29 kDa NSF attachment protein</fullName>
    </alternativeName>
    <alternativeName>
        <fullName evidence="20">Vesicle-membrane fusion protein SNAP-29</fullName>
    </alternativeName>
</protein>
<dbReference type="PROSITE" id="PS50192">
    <property type="entry name" value="T_SNARE"/>
    <property type="match status" value="2"/>
</dbReference>
<reference evidence="26" key="1">
    <citation type="journal article" date="2006" name="Science">
        <title>Ancient noncoding elements conserved in the human genome.</title>
        <authorList>
            <person name="Venkatesh B."/>
            <person name="Kirkness E.F."/>
            <person name="Loh Y.H."/>
            <person name="Halpern A.L."/>
            <person name="Lee A.P."/>
            <person name="Johnson J."/>
            <person name="Dandona N."/>
            <person name="Viswanathan L.D."/>
            <person name="Tay A."/>
            <person name="Venter J.C."/>
            <person name="Strausberg R.L."/>
            <person name="Brenner S."/>
        </authorList>
    </citation>
    <scope>NUCLEOTIDE SEQUENCE [LARGE SCALE GENOMIC DNA]</scope>
</reference>
<keyword evidence="26" id="KW-1185">Reference proteome</keyword>